<proteinExistence type="predicted"/>
<comment type="caution">
    <text evidence="1">The sequence shown here is derived from an EMBL/GenBank/DDBJ whole genome shotgun (WGS) entry which is preliminary data.</text>
</comment>
<dbReference type="EMBL" id="LAZR01051903">
    <property type="protein sequence ID" value="KKK84143.1"/>
    <property type="molecule type" value="Genomic_DNA"/>
</dbReference>
<evidence type="ECO:0000313" key="1">
    <source>
        <dbReference type="EMBL" id="KKK84143.1"/>
    </source>
</evidence>
<sequence length="55" mass="6595">MNITKDLEYKWIARINVENLKWLKSLSTKSMNSENTKRLVWLRLVGLIETWDVSE</sequence>
<name>A0A0F8YRS0_9ZZZZ</name>
<accession>A0A0F8YRS0</accession>
<protein>
    <submittedName>
        <fullName evidence="1">Uncharacterized protein</fullName>
    </submittedName>
</protein>
<dbReference type="AlphaFoldDB" id="A0A0F8YRS0"/>
<reference evidence="1" key="1">
    <citation type="journal article" date="2015" name="Nature">
        <title>Complex archaea that bridge the gap between prokaryotes and eukaryotes.</title>
        <authorList>
            <person name="Spang A."/>
            <person name="Saw J.H."/>
            <person name="Jorgensen S.L."/>
            <person name="Zaremba-Niedzwiedzka K."/>
            <person name="Martijn J."/>
            <person name="Lind A.E."/>
            <person name="van Eijk R."/>
            <person name="Schleper C."/>
            <person name="Guy L."/>
            <person name="Ettema T.J."/>
        </authorList>
    </citation>
    <scope>NUCLEOTIDE SEQUENCE</scope>
</reference>
<gene>
    <name evidence="1" type="ORF">LCGC14_2786320</name>
</gene>
<organism evidence="1">
    <name type="scientific">marine sediment metagenome</name>
    <dbReference type="NCBI Taxonomy" id="412755"/>
    <lineage>
        <taxon>unclassified sequences</taxon>
        <taxon>metagenomes</taxon>
        <taxon>ecological metagenomes</taxon>
    </lineage>
</organism>